<feature type="domain" description="Histidine kinase/HSP90-like ATPase" evidence="3">
    <location>
        <begin position="26"/>
        <end position="137"/>
    </location>
</feature>
<dbReference type="InterPro" id="IPR003594">
    <property type="entry name" value="HATPase_dom"/>
</dbReference>
<evidence type="ECO:0000256" key="2">
    <source>
        <dbReference type="SAM" id="MobiDB-lite"/>
    </source>
</evidence>
<dbReference type="Proteomes" id="UP000634660">
    <property type="component" value="Unassembled WGS sequence"/>
</dbReference>
<keyword evidence="1" id="KW-0723">Serine/threonine-protein kinase</keyword>
<keyword evidence="1" id="KW-0418">Kinase</keyword>
<proteinExistence type="predicted"/>
<reference evidence="4" key="1">
    <citation type="journal article" date="2014" name="Int. J. Syst. Evol. Microbiol.">
        <title>Complete genome sequence of Corynebacterium casei LMG S-19264T (=DSM 44701T), isolated from a smear-ripened cheese.</title>
        <authorList>
            <consortium name="US DOE Joint Genome Institute (JGI-PGF)"/>
            <person name="Walter F."/>
            <person name="Albersmeier A."/>
            <person name="Kalinowski J."/>
            <person name="Ruckert C."/>
        </authorList>
    </citation>
    <scope>NUCLEOTIDE SEQUENCE</scope>
    <source>
        <strain evidence="4">JCM 4834</strain>
    </source>
</reference>
<dbReference type="InterPro" id="IPR050267">
    <property type="entry name" value="Anti-sigma-factor_SerPK"/>
</dbReference>
<dbReference type="SUPFAM" id="SSF55874">
    <property type="entry name" value="ATPase domain of HSP90 chaperone/DNA topoisomerase II/histidine kinase"/>
    <property type="match status" value="1"/>
</dbReference>
<sequence length="141" mass="14586">MNPPTASDGTRGSTQRTDRVRPAAVTPSTAAAARGKVSDLLRHAGISLDSVTAADALLVTSELVTNAIRHGGGVTAFHTTIVDEALQLAVSDPNPHAPFSRTGSPDQPGGYGWPLIQRLTERVSVSSHPGGKTISATLRLT</sequence>
<dbReference type="PANTHER" id="PTHR35526:SF3">
    <property type="entry name" value="ANTI-SIGMA-F FACTOR RSBW"/>
    <property type="match status" value="1"/>
</dbReference>
<reference evidence="5 6" key="2">
    <citation type="submission" date="2017-09" db="EMBL/GenBank/DDBJ databases">
        <authorList>
            <person name="Lee N."/>
            <person name="Cho B.-K."/>
        </authorList>
    </citation>
    <scope>NUCLEOTIDE SEQUENCE [LARGE SCALE GENOMIC DNA]</scope>
    <source>
        <strain evidence="5 6">ATCC 27467</strain>
    </source>
</reference>
<dbReference type="EMBL" id="BMVX01000011">
    <property type="protein sequence ID" value="GGZ70894.1"/>
    <property type="molecule type" value="Genomic_DNA"/>
</dbReference>
<evidence type="ECO:0000313" key="4">
    <source>
        <dbReference type="EMBL" id="GGZ70894.1"/>
    </source>
</evidence>
<gene>
    <name evidence="5" type="ORF">CP968_32955</name>
    <name evidence="4" type="ORF">GCM10010371_33630</name>
</gene>
<dbReference type="AlphaFoldDB" id="A0A5P2UTI1"/>
<dbReference type="EMBL" id="CP023701">
    <property type="protein sequence ID" value="QEU82433.1"/>
    <property type="molecule type" value="Genomic_DNA"/>
</dbReference>
<keyword evidence="5" id="KW-0547">Nucleotide-binding</keyword>
<evidence type="ECO:0000313" key="6">
    <source>
        <dbReference type="Proteomes" id="UP000326831"/>
    </source>
</evidence>
<dbReference type="GO" id="GO:0004674">
    <property type="term" value="F:protein serine/threonine kinase activity"/>
    <property type="evidence" value="ECO:0007669"/>
    <property type="project" value="UniProtKB-KW"/>
</dbReference>
<evidence type="ECO:0000313" key="5">
    <source>
        <dbReference type="EMBL" id="QEU82433.1"/>
    </source>
</evidence>
<dbReference type="KEGG" id="ssub:CP968_32955"/>
<dbReference type="Pfam" id="PF13581">
    <property type="entry name" value="HATPase_c_2"/>
    <property type="match status" value="1"/>
</dbReference>
<dbReference type="InterPro" id="IPR036890">
    <property type="entry name" value="HATPase_C_sf"/>
</dbReference>
<protein>
    <submittedName>
        <fullName evidence="5">ATP-binding protein</fullName>
    </submittedName>
</protein>
<keyword evidence="1" id="KW-0808">Transferase</keyword>
<dbReference type="PANTHER" id="PTHR35526">
    <property type="entry name" value="ANTI-SIGMA-F FACTOR RSBW-RELATED"/>
    <property type="match status" value="1"/>
</dbReference>
<dbReference type="Proteomes" id="UP000326831">
    <property type="component" value="Chromosome"/>
</dbReference>
<dbReference type="GO" id="GO:0005524">
    <property type="term" value="F:ATP binding"/>
    <property type="evidence" value="ECO:0007669"/>
    <property type="project" value="UniProtKB-KW"/>
</dbReference>
<keyword evidence="5" id="KW-0067">ATP-binding</keyword>
<organism evidence="5 6">
    <name type="scientific">Streptomyces subrutilus</name>
    <dbReference type="NCBI Taxonomy" id="36818"/>
    <lineage>
        <taxon>Bacteria</taxon>
        <taxon>Bacillati</taxon>
        <taxon>Actinomycetota</taxon>
        <taxon>Actinomycetes</taxon>
        <taxon>Kitasatosporales</taxon>
        <taxon>Streptomycetaceae</taxon>
        <taxon>Streptomyces</taxon>
    </lineage>
</organism>
<accession>A0A5P2UTI1</accession>
<dbReference type="OrthoDB" id="5184679at2"/>
<dbReference type="CDD" id="cd16936">
    <property type="entry name" value="HATPase_RsbW-like"/>
    <property type="match status" value="1"/>
</dbReference>
<name>A0A5P2UTI1_9ACTN</name>
<feature type="compositionally biased region" description="Polar residues" evidence="2">
    <location>
        <begin position="1"/>
        <end position="15"/>
    </location>
</feature>
<keyword evidence="6" id="KW-1185">Reference proteome</keyword>
<evidence type="ECO:0000259" key="3">
    <source>
        <dbReference type="Pfam" id="PF13581"/>
    </source>
</evidence>
<reference evidence="4" key="3">
    <citation type="submission" date="2020-09" db="EMBL/GenBank/DDBJ databases">
        <authorList>
            <person name="Sun Q."/>
            <person name="Ohkuma M."/>
        </authorList>
    </citation>
    <scope>NUCLEOTIDE SEQUENCE</scope>
    <source>
        <strain evidence="4">JCM 4834</strain>
    </source>
</reference>
<evidence type="ECO:0000256" key="1">
    <source>
        <dbReference type="ARBA" id="ARBA00022527"/>
    </source>
</evidence>
<dbReference type="RefSeq" id="WP_150521436.1">
    <property type="nucleotide sequence ID" value="NZ_BMVX01000011.1"/>
</dbReference>
<feature type="region of interest" description="Disordered" evidence="2">
    <location>
        <begin position="1"/>
        <end position="30"/>
    </location>
</feature>
<dbReference type="Gene3D" id="3.30.565.10">
    <property type="entry name" value="Histidine kinase-like ATPase, C-terminal domain"/>
    <property type="match status" value="1"/>
</dbReference>